<evidence type="ECO:0000313" key="2">
    <source>
        <dbReference type="Proteomes" id="UP000237481"/>
    </source>
</evidence>
<gene>
    <name evidence="1" type="ORF">TPAR_08031</name>
</gene>
<sequence length="49" mass="5075">MPGCSARSRSHSVQCAHRATGRCQLRATVTRLPSCARSSGTGLAGRTCA</sequence>
<dbReference type="Proteomes" id="UP000237481">
    <property type="component" value="Unassembled WGS sequence"/>
</dbReference>
<dbReference type="EMBL" id="PKSG01001001">
    <property type="protein sequence ID" value="POR31760.1"/>
    <property type="molecule type" value="Genomic_DNA"/>
</dbReference>
<dbReference type="AlphaFoldDB" id="A0A2S4KNL7"/>
<protein>
    <submittedName>
        <fullName evidence="1">Uncharacterized protein</fullName>
    </submittedName>
</protein>
<accession>A0A2S4KNL7</accession>
<comment type="caution">
    <text evidence="1">The sequence shown here is derived from an EMBL/GenBank/DDBJ whole genome shotgun (WGS) entry which is preliminary data.</text>
</comment>
<keyword evidence="2" id="KW-1185">Reference proteome</keyword>
<dbReference type="OrthoDB" id="10009520at2759"/>
<organism evidence="1 2">
    <name type="scientific">Tolypocladium paradoxum</name>
    <dbReference type="NCBI Taxonomy" id="94208"/>
    <lineage>
        <taxon>Eukaryota</taxon>
        <taxon>Fungi</taxon>
        <taxon>Dikarya</taxon>
        <taxon>Ascomycota</taxon>
        <taxon>Pezizomycotina</taxon>
        <taxon>Sordariomycetes</taxon>
        <taxon>Hypocreomycetidae</taxon>
        <taxon>Hypocreales</taxon>
        <taxon>Ophiocordycipitaceae</taxon>
        <taxon>Tolypocladium</taxon>
    </lineage>
</organism>
<evidence type="ECO:0000313" key="1">
    <source>
        <dbReference type="EMBL" id="POR31760.1"/>
    </source>
</evidence>
<name>A0A2S4KNL7_9HYPO</name>
<reference evidence="1 2" key="1">
    <citation type="submission" date="2018-01" db="EMBL/GenBank/DDBJ databases">
        <title>Harnessing the power of phylogenomics to disentangle the directionality and signatures of interkingdom host jumping in the parasitic fungal genus Tolypocladium.</title>
        <authorList>
            <person name="Quandt C.A."/>
            <person name="Patterson W."/>
            <person name="Spatafora J.W."/>
        </authorList>
    </citation>
    <scope>NUCLEOTIDE SEQUENCE [LARGE SCALE GENOMIC DNA]</scope>
    <source>
        <strain evidence="1 2">NRBC 100945</strain>
    </source>
</reference>
<proteinExistence type="predicted"/>